<feature type="active site" evidence="10 12">
    <location>
        <position position="734"/>
    </location>
</feature>
<dbReference type="GO" id="GO:0016887">
    <property type="term" value="F:ATP hydrolysis activity"/>
    <property type="evidence" value="ECO:0007669"/>
    <property type="project" value="UniProtKB-UniRule"/>
</dbReference>
<dbReference type="InterPro" id="IPR003959">
    <property type="entry name" value="ATPase_AAA_core"/>
</dbReference>
<dbReference type="EMBL" id="CP020921">
    <property type="protein sequence ID" value="AWB10665.1"/>
    <property type="molecule type" value="Genomic_DNA"/>
</dbReference>
<dbReference type="InterPro" id="IPR003593">
    <property type="entry name" value="AAA+_ATPase"/>
</dbReference>
<dbReference type="InterPro" id="IPR015947">
    <property type="entry name" value="PUA-like_sf"/>
</dbReference>
<evidence type="ECO:0000256" key="5">
    <source>
        <dbReference type="ARBA" id="ARBA00022801"/>
    </source>
</evidence>
<dbReference type="PROSITE" id="PS51787">
    <property type="entry name" value="LON_N"/>
    <property type="match status" value="1"/>
</dbReference>
<evidence type="ECO:0000256" key="2">
    <source>
        <dbReference type="ARBA" id="ARBA00022490"/>
    </source>
</evidence>
<protein>
    <recommendedName>
        <fullName evidence="10 11">Lon protease</fullName>
        <ecNumber evidence="10 11">3.4.21.53</ecNumber>
    </recommendedName>
    <alternativeName>
        <fullName evidence="10">ATP-dependent protease La</fullName>
    </alternativeName>
</protein>
<keyword evidence="7 10" id="KW-0067">ATP-binding</keyword>
<dbReference type="Gene3D" id="3.40.50.300">
    <property type="entry name" value="P-loop containing nucleotide triphosphate hydrolases"/>
    <property type="match status" value="1"/>
</dbReference>
<dbReference type="Gene3D" id="3.30.230.10">
    <property type="match status" value="1"/>
</dbReference>
<organism evidence="19 20">
    <name type="scientific">Thermodesulfobium acidiphilum</name>
    <dbReference type="NCBI Taxonomy" id="1794699"/>
    <lineage>
        <taxon>Bacteria</taxon>
        <taxon>Pseudomonadati</taxon>
        <taxon>Thermodesulfobiota</taxon>
        <taxon>Thermodesulfobiia</taxon>
        <taxon>Thermodesulfobiales</taxon>
        <taxon>Thermodesulfobiaceae</taxon>
        <taxon>Thermodesulfobium</taxon>
    </lineage>
</organism>
<dbReference type="PROSITE" id="PS01046">
    <property type="entry name" value="LON_SER"/>
    <property type="match status" value="1"/>
</dbReference>
<comment type="induction">
    <text evidence="10">By heat shock.</text>
</comment>
<evidence type="ECO:0000256" key="4">
    <source>
        <dbReference type="ARBA" id="ARBA00022741"/>
    </source>
</evidence>
<dbReference type="SMART" id="SM00382">
    <property type="entry name" value="AAA"/>
    <property type="match status" value="1"/>
</dbReference>
<dbReference type="InterPro" id="IPR027417">
    <property type="entry name" value="P-loop_NTPase"/>
</dbReference>
<sequence length="786" mass="88683">MDKDIKDIKENQNETKELPYRELPLIPLKDTVIFPHMVVPLFIGRDKSLKALEEAMLKYEKHVLVVSQKKPDEEAEIEGLYQVGVIANILQILKLPDGHARIVVQGTDRAKILSFKQTDPFFLVEFEKLEEEDSKDPEIEAMVRVLISKFEEATKLGKNIPSEAVIAIYNISEPSRLSEYIATHLINSTEEKQLILETTDLKEKLKKLLKYVQKEISILEVESRIKNQINQEMEKHQKEFYLREQIKAIQKELGEAEEKQVELEDLKNKIKEAKMPPEVEKKVYKEISRLEKMPSTSAEVPVIRTYLDWVINLPWSKKSKDNLDILKAEKILEREHYGLKKVKERIIEFLAIRKLTKSLKGPILCFVGPPGVGKTSLGKSIAAALNRKFIRIALGGMRDEAEIRGHRKTYVGALPGRIIQSISQVQTNNPVFMMDEIDKVGTDFRGDPTSALLEVLDPEQNHSFTDHYLEVPFDLSNVMFITTANLIDPIPEPLRDRMEIIEIPGYTEDEKVEIAMRHLLPKQLKFHGLNKEKVKINKDVIIKIIREYTHEAGVRNLERNIASLCRKAAKLIATNKAKSVTFTVKNLEKYLGVAKYSYGMADEVDRVGVVTGLAWTPSGGDILFIETLIYPGKGQLTLTGQLGDVMKESAQAALSYIKSNAKTLNISEEILSKNDMHIHVPEGAIPKDGPSAGVAIATSMVSALTGKKANKNVAMTGEITLRGQVLPIGGIREKLLAAHRAGIKKVLIPEKNKKEVAEIPKNVLKNLEITYIKEVQEAFQATLLDN</sequence>
<evidence type="ECO:0000259" key="18">
    <source>
        <dbReference type="PROSITE" id="PS51787"/>
    </source>
</evidence>
<dbReference type="InterPro" id="IPR020568">
    <property type="entry name" value="Ribosomal_Su5_D2-typ_SF"/>
</dbReference>
<comment type="subunit">
    <text evidence="10 11">Homohexamer. Organized in a ring with a central cavity.</text>
</comment>
<dbReference type="FunFam" id="3.40.50.300:FF:000021">
    <property type="entry name" value="Lon protease homolog"/>
    <property type="match status" value="1"/>
</dbReference>
<dbReference type="KEGG" id="taci:TDSAC_1324"/>
<dbReference type="Gene3D" id="1.20.58.1480">
    <property type="match status" value="1"/>
</dbReference>
<dbReference type="PRINTS" id="PR00830">
    <property type="entry name" value="ENDOLAPTASE"/>
</dbReference>
<dbReference type="Pfam" id="PF00004">
    <property type="entry name" value="AAA"/>
    <property type="match status" value="1"/>
</dbReference>
<accession>A0A2R4W1K1</accession>
<dbReference type="HAMAP" id="MF_01973">
    <property type="entry name" value="lon_bact"/>
    <property type="match status" value="1"/>
</dbReference>
<dbReference type="RefSeq" id="WP_108309449.1">
    <property type="nucleotide sequence ID" value="NZ_CP020921.1"/>
</dbReference>
<feature type="active site" evidence="10 12">
    <location>
        <position position="691"/>
    </location>
</feature>
<dbReference type="InterPro" id="IPR054594">
    <property type="entry name" value="Lon_lid"/>
</dbReference>
<evidence type="ECO:0000256" key="9">
    <source>
        <dbReference type="ARBA" id="ARBA00050665"/>
    </source>
</evidence>
<dbReference type="GO" id="GO:0034605">
    <property type="term" value="P:cellular response to heat"/>
    <property type="evidence" value="ECO:0007669"/>
    <property type="project" value="UniProtKB-UniRule"/>
</dbReference>
<dbReference type="PROSITE" id="PS51786">
    <property type="entry name" value="LON_PROTEOLYTIC"/>
    <property type="match status" value="1"/>
</dbReference>
<dbReference type="InterPro" id="IPR014721">
    <property type="entry name" value="Ribsml_uS5_D2-typ_fold_subgr"/>
</dbReference>
<evidence type="ECO:0000256" key="1">
    <source>
        <dbReference type="ARBA" id="ARBA00004496"/>
    </source>
</evidence>
<feature type="domain" description="Lon proteolytic" evidence="17">
    <location>
        <begin position="604"/>
        <end position="785"/>
    </location>
</feature>
<keyword evidence="2 10" id="KW-0963">Cytoplasm</keyword>
<keyword evidence="3 10" id="KW-0645">Protease</keyword>
<evidence type="ECO:0000256" key="13">
    <source>
        <dbReference type="PIRSR" id="PIRSR001174-2"/>
    </source>
</evidence>
<comment type="subcellular location">
    <subcellularLocation>
        <location evidence="1 10 11">Cytoplasm</location>
    </subcellularLocation>
</comment>
<dbReference type="SUPFAM" id="SSF52540">
    <property type="entry name" value="P-loop containing nucleoside triphosphate hydrolases"/>
    <property type="match status" value="1"/>
</dbReference>
<keyword evidence="6 10" id="KW-0720">Serine protease</keyword>
<dbReference type="GO" id="GO:0043565">
    <property type="term" value="F:sequence-specific DNA binding"/>
    <property type="evidence" value="ECO:0007669"/>
    <property type="project" value="UniProtKB-UniRule"/>
</dbReference>
<dbReference type="FunFam" id="1.20.5.5270:FF:000002">
    <property type="entry name" value="Lon protease homolog"/>
    <property type="match status" value="1"/>
</dbReference>
<dbReference type="GO" id="GO:0004252">
    <property type="term" value="F:serine-type endopeptidase activity"/>
    <property type="evidence" value="ECO:0007669"/>
    <property type="project" value="UniProtKB-UniRule"/>
</dbReference>
<evidence type="ECO:0000256" key="7">
    <source>
        <dbReference type="ARBA" id="ARBA00022840"/>
    </source>
</evidence>
<dbReference type="PANTHER" id="PTHR10046">
    <property type="entry name" value="ATP DEPENDENT LON PROTEASE FAMILY MEMBER"/>
    <property type="match status" value="1"/>
</dbReference>
<dbReference type="SUPFAM" id="SSF88697">
    <property type="entry name" value="PUA domain-like"/>
    <property type="match status" value="1"/>
</dbReference>
<dbReference type="EC" id="3.4.21.53" evidence="10 11"/>
<evidence type="ECO:0000313" key="20">
    <source>
        <dbReference type="Proteomes" id="UP000244792"/>
    </source>
</evidence>
<dbReference type="NCBIfam" id="TIGR00763">
    <property type="entry name" value="lon"/>
    <property type="match status" value="1"/>
</dbReference>
<dbReference type="SUPFAM" id="SSF54211">
    <property type="entry name" value="Ribosomal protein S5 domain 2-like"/>
    <property type="match status" value="1"/>
</dbReference>
<name>A0A2R4W1K1_THEAF</name>
<evidence type="ECO:0000313" key="19">
    <source>
        <dbReference type="EMBL" id="AWB10665.1"/>
    </source>
</evidence>
<dbReference type="CDD" id="cd19500">
    <property type="entry name" value="RecA-like_Lon"/>
    <property type="match status" value="1"/>
</dbReference>
<dbReference type="InterPro" id="IPR008269">
    <property type="entry name" value="Lon_proteolytic"/>
</dbReference>
<dbReference type="Gene3D" id="2.30.130.40">
    <property type="entry name" value="LON domain-like"/>
    <property type="match status" value="1"/>
</dbReference>
<dbReference type="NCBIfam" id="NF008053">
    <property type="entry name" value="PRK10787.1"/>
    <property type="match status" value="1"/>
</dbReference>
<dbReference type="Pfam" id="PF05362">
    <property type="entry name" value="Lon_C"/>
    <property type="match status" value="1"/>
</dbReference>
<evidence type="ECO:0000256" key="15">
    <source>
        <dbReference type="RuleBase" id="RU000591"/>
    </source>
</evidence>
<reference evidence="19 20" key="1">
    <citation type="submission" date="2017-04" db="EMBL/GenBank/DDBJ databases">
        <title>Genomic insights into metabolism of Thermodesulfobium acidiphilum.</title>
        <authorList>
            <person name="Toshchakov S.V."/>
            <person name="Frolov E.N."/>
            <person name="Kublanov I.V."/>
            <person name="Samarov N.I."/>
            <person name="Novikov A."/>
            <person name="Lebedinsky A.V."/>
            <person name="Bonch-Osmolovskaya E.A."/>
            <person name="Chernyh N.A."/>
        </authorList>
    </citation>
    <scope>NUCLEOTIDE SEQUENCE [LARGE SCALE GENOMIC DNA]</scope>
    <source>
        <strain evidence="19 20">3127-1</strain>
    </source>
</reference>
<keyword evidence="20" id="KW-1185">Reference proteome</keyword>
<evidence type="ECO:0000256" key="3">
    <source>
        <dbReference type="ARBA" id="ARBA00022670"/>
    </source>
</evidence>
<dbReference type="Pfam" id="PF02190">
    <property type="entry name" value="LON_substr_bdg"/>
    <property type="match status" value="1"/>
</dbReference>
<keyword evidence="8 10" id="KW-0346">Stress response</keyword>
<comment type="catalytic activity">
    <reaction evidence="9 10 11 14">
        <text>Hydrolysis of proteins in presence of ATP.</text>
        <dbReference type="EC" id="3.4.21.53"/>
    </reaction>
</comment>
<dbReference type="GO" id="GO:0004176">
    <property type="term" value="F:ATP-dependent peptidase activity"/>
    <property type="evidence" value="ECO:0007669"/>
    <property type="project" value="UniProtKB-UniRule"/>
</dbReference>
<dbReference type="GO" id="GO:0005524">
    <property type="term" value="F:ATP binding"/>
    <property type="evidence" value="ECO:0007669"/>
    <property type="project" value="UniProtKB-UniRule"/>
</dbReference>
<gene>
    <name evidence="10" type="primary">lon</name>
    <name evidence="19" type="ORF">TDSAC_1324</name>
</gene>
<evidence type="ECO:0000256" key="16">
    <source>
        <dbReference type="SAM" id="Coils"/>
    </source>
</evidence>
<evidence type="ECO:0000256" key="12">
    <source>
        <dbReference type="PIRSR" id="PIRSR001174-1"/>
    </source>
</evidence>
<dbReference type="AlphaFoldDB" id="A0A2R4W1K1"/>
<dbReference type="SMART" id="SM00464">
    <property type="entry name" value="LON"/>
    <property type="match status" value="1"/>
</dbReference>
<keyword evidence="5 10" id="KW-0378">Hydrolase</keyword>
<dbReference type="InterPro" id="IPR004815">
    <property type="entry name" value="Lon_bac/euk-typ"/>
</dbReference>
<dbReference type="Proteomes" id="UP000244792">
    <property type="component" value="Chromosome"/>
</dbReference>
<keyword evidence="4 10" id="KW-0547">Nucleotide-binding</keyword>
<feature type="coiled-coil region" evidence="16">
    <location>
        <begin position="202"/>
        <end position="276"/>
    </location>
</feature>
<dbReference type="InterPro" id="IPR027065">
    <property type="entry name" value="Lon_Prtase"/>
</dbReference>
<dbReference type="Gene3D" id="1.10.8.60">
    <property type="match status" value="1"/>
</dbReference>
<keyword evidence="16" id="KW-0175">Coiled coil</keyword>
<comment type="similarity">
    <text evidence="10 11 14 15">Belongs to the peptidase S16 family.</text>
</comment>
<proteinExistence type="evidence at transcript level"/>
<evidence type="ECO:0000256" key="11">
    <source>
        <dbReference type="PIRNR" id="PIRNR001174"/>
    </source>
</evidence>
<evidence type="ECO:0000256" key="6">
    <source>
        <dbReference type="ARBA" id="ARBA00022825"/>
    </source>
</evidence>
<dbReference type="Gene3D" id="1.20.5.5270">
    <property type="match status" value="1"/>
</dbReference>
<dbReference type="InterPro" id="IPR046336">
    <property type="entry name" value="Lon_prtase_N_sf"/>
</dbReference>
<dbReference type="OrthoDB" id="9803599at2"/>
<dbReference type="InterPro" id="IPR027543">
    <property type="entry name" value="Lon_bac"/>
</dbReference>
<evidence type="ECO:0000259" key="17">
    <source>
        <dbReference type="PROSITE" id="PS51786"/>
    </source>
</evidence>
<feature type="domain" description="Lon N-terminal" evidence="18">
    <location>
        <begin position="23"/>
        <end position="216"/>
    </location>
</feature>
<dbReference type="GO" id="GO:0006515">
    <property type="term" value="P:protein quality control for misfolded or incompletely synthesized proteins"/>
    <property type="evidence" value="ECO:0007669"/>
    <property type="project" value="UniProtKB-UniRule"/>
</dbReference>
<feature type="binding site" evidence="10 13">
    <location>
        <begin position="368"/>
        <end position="375"/>
    </location>
    <ligand>
        <name>ATP</name>
        <dbReference type="ChEBI" id="CHEBI:30616"/>
    </ligand>
</feature>
<dbReference type="PIRSF" id="PIRSF001174">
    <property type="entry name" value="Lon_proteas"/>
    <property type="match status" value="1"/>
</dbReference>
<comment type="function">
    <text evidence="10">ATP-dependent serine protease that mediates the selective degradation of mutant and abnormal proteins as well as certain short-lived regulatory proteins. Required for cellular homeostasis and for survival from DNA damage and developmental changes induced by stress. Degrades polypeptides processively to yield small peptide fragments that are 5 to 10 amino acids long. Binds to DNA in a double-stranded, site-specific manner.</text>
</comment>
<evidence type="ECO:0000256" key="10">
    <source>
        <dbReference type="HAMAP-Rule" id="MF_01973"/>
    </source>
</evidence>
<dbReference type="Pfam" id="PF22667">
    <property type="entry name" value="Lon_lid"/>
    <property type="match status" value="1"/>
</dbReference>
<dbReference type="GO" id="GO:0005737">
    <property type="term" value="C:cytoplasm"/>
    <property type="evidence" value="ECO:0007669"/>
    <property type="project" value="UniProtKB-SubCell"/>
</dbReference>
<dbReference type="InterPro" id="IPR008268">
    <property type="entry name" value="Peptidase_S16_AS"/>
</dbReference>
<dbReference type="InterPro" id="IPR003111">
    <property type="entry name" value="Lon_prtase_N"/>
</dbReference>
<evidence type="ECO:0000256" key="8">
    <source>
        <dbReference type="ARBA" id="ARBA00023016"/>
    </source>
</evidence>
<evidence type="ECO:0000256" key="14">
    <source>
        <dbReference type="PROSITE-ProRule" id="PRU01122"/>
    </source>
</evidence>